<dbReference type="EMBL" id="JADQTO010000051">
    <property type="protein sequence ID" value="MBG0569049.1"/>
    <property type="molecule type" value="Genomic_DNA"/>
</dbReference>
<organism evidence="2 3">
    <name type="scientific">Actinoplanes aureus</name>
    <dbReference type="NCBI Taxonomy" id="2792083"/>
    <lineage>
        <taxon>Bacteria</taxon>
        <taxon>Bacillati</taxon>
        <taxon>Actinomycetota</taxon>
        <taxon>Actinomycetes</taxon>
        <taxon>Micromonosporales</taxon>
        <taxon>Micromonosporaceae</taxon>
        <taxon>Actinoplanes</taxon>
    </lineage>
</organism>
<sequence>MPAVPGRRQAVRMSIKTIIVPVRDLAAAKTLYGTILGVEPYADEPYYVGFRVGDQEIGLDPNGHNHGMTGPVGYCHVSDVTASLRAAVAAGWRTRQDVKDVGAGQLAAIVEDPNGNVLGLLQRFERNPS</sequence>
<dbReference type="InterPro" id="IPR029068">
    <property type="entry name" value="Glyas_Bleomycin-R_OHBP_Dase"/>
</dbReference>
<reference evidence="2" key="1">
    <citation type="submission" date="2020-11" db="EMBL/GenBank/DDBJ databases">
        <title>Isolation and identification of active actinomycetes.</title>
        <authorList>
            <person name="Sun X."/>
        </authorList>
    </citation>
    <scope>NUCLEOTIDE SEQUENCE</scope>
    <source>
        <strain evidence="2">NEAU-A11</strain>
    </source>
</reference>
<accession>A0A931CF99</accession>
<proteinExistence type="predicted"/>
<evidence type="ECO:0000313" key="3">
    <source>
        <dbReference type="Proteomes" id="UP000598146"/>
    </source>
</evidence>
<feature type="domain" description="VOC" evidence="1">
    <location>
        <begin position="14"/>
        <end position="123"/>
    </location>
</feature>
<dbReference type="Pfam" id="PF00903">
    <property type="entry name" value="Glyoxalase"/>
    <property type="match status" value="1"/>
</dbReference>
<keyword evidence="3" id="KW-1185">Reference proteome</keyword>
<dbReference type="SUPFAM" id="SSF54593">
    <property type="entry name" value="Glyoxalase/Bleomycin resistance protein/Dihydroxybiphenyl dioxygenase"/>
    <property type="match status" value="1"/>
</dbReference>
<protein>
    <submittedName>
        <fullName evidence="2">Glyoxalase</fullName>
    </submittedName>
</protein>
<dbReference type="InterPro" id="IPR004360">
    <property type="entry name" value="Glyas_Fos-R_dOase_dom"/>
</dbReference>
<comment type="caution">
    <text evidence="2">The sequence shown here is derived from an EMBL/GenBank/DDBJ whole genome shotgun (WGS) entry which is preliminary data.</text>
</comment>
<evidence type="ECO:0000313" key="2">
    <source>
        <dbReference type="EMBL" id="MBG0569049.1"/>
    </source>
</evidence>
<evidence type="ECO:0000259" key="1">
    <source>
        <dbReference type="PROSITE" id="PS51819"/>
    </source>
</evidence>
<gene>
    <name evidence="2" type="ORF">I4J89_47340</name>
</gene>
<dbReference type="PROSITE" id="PS51819">
    <property type="entry name" value="VOC"/>
    <property type="match status" value="1"/>
</dbReference>
<name>A0A931CF99_9ACTN</name>
<dbReference type="AlphaFoldDB" id="A0A931CF99"/>
<dbReference type="Proteomes" id="UP000598146">
    <property type="component" value="Unassembled WGS sequence"/>
</dbReference>
<dbReference type="InterPro" id="IPR037523">
    <property type="entry name" value="VOC_core"/>
</dbReference>
<dbReference type="Gene3D" id="3.10.180.10">
    <property type="entry name" value="2,3-Dihydroxybiphenyl 1,2-Dioxygenase, domain 1"/>
    <property type="match status" value="1"/>
</dbReference>